<evidence type="ECO:0000313" key="2">
    <source>
        <dbReference type="Proteomes" id="UP000828048"/>
    </source>
</evidence>
<name>A0ACB7Z5S0_9ERIC</name>
<proteinExistence type="predicted"/>
<dbReference type="EMBL" id="CM037154">
    <property type="protein sequence ID" value="KAH7861006.1"/>
    <property type="molecule type" value="Genomic_DNA"/>
</dbReference>
<dbReference type="Proteomes" id="UP000828048">
    <property type="component" value="Chromosome 4"/>
</dbReference>
<evidence type="ECO:0000313" key="1">
    <source>
        <dbReference type="EMBL" id="KAH7861006.1"/>
    </source>
</evidence>
<accession>A0ACB7Z5S0</accession>
<organism evidence="1 2">
    <name type="scientific">Vaccinium darrowii</name>
    <dbReference type="NCBI Taxonomy" id="229202"/>
    <lineage>
        <taxon>Eukaryota</taxon>
        <taxon>Viridiplantae</taxon>
        <taxon>Streptophyta</taxon>
        <taxon>Embryophyta</taxon>
        <taxon>Tracheophyta</taxon>
        <taxon>Spermatophyta</taxon>
        <taxon>Magnoliopsida</taxon>
        <taxon>eudicotyledons</taxon>
        <taxon>Gunneridae</taxon>
        <taxon>Pentapetalae</taxon>
        <taxon>asterids</taxon>
        <taxon>Ericales</taxon>
        <taxon>Ericaceae</taxon>
        <taxon>Vaccinioideae</taxon>
        <taxon>Vaccinieae</taxon>
        <taxon>Vaccinium</taxon>
    </lineage>
</organism>
<keyword evidence="2" id="KW-1185">Reference proteome</keyword>
<reference evidence="1 2" key="1">
    <citation type="journal article" date="2021" name="Hortic Res">
        <title>High-quality reference genome and annotation aids understanding of berry development for evergreen blueberry (Vaccinium darrowii).</title>
        <authorList>
            <person name="Yu J."/>
            <person name="Hulse-Kemp A.M."/>
            <person name="Babiker E."/>
            <person name="Staton M."/>
        </authorList>
    </citation>
    <scope>NUCLEOTIDE SEQUENCE [LARGE SCALE GENOMIC DNA]</scope>
    <source>
        <strain evidence="2">cv. NJ 8807/NJ 8810</strain>
        <tissue evidence="1">Young leaf</tissue>
    </source>
</reference>
<sequence>MALSVSYTATPPWNLSIILNSHFRPHFSSTSMISSPTSTKITLRLALCRAAKKQGGPPVRTNKKKKKKKVPAGGGSGGRQRGGSRGLGLDDFDDDERDSEWGSSSPRYKLPSPPAGFVLDDAGKVLMVSDKRIVTVVDSKNVPLECVIRRVFRSSQGDECMLLCPADMPVLIMKSKNIDGWSSVSDEEVDGLLPTVAYALAKVHMHLVHSGFFYTARGGFCFTEDDIFDYHADGEDPDGLPNEGIEITSFNVDGSHYIIYTPSDPILMVAVKDENGHLQIVDETLSKDHGITSAIDEETEFNTLVEEEAALLDELLGRR</sequence>
<protein>
    <submittedName>
        <fullName evidence="1">Uncharacterized protein</fullName>
    </submittedName>
</protein>
<gene>
    <name evidence="1" type="ORF">Vadar_020517</name>
</gene>
<comment type="caution">
    <text evidence="1">The sequence shown here is derived from an EMBL/GenBank/DDBJ whole genome shotgun (WGS) entry which is preliminary data.</text>
</comment>